<evidence type="ECO:0000256" key="6">
    <source>
        <dbReference type="ARBA" id="ARBA00023015"/>
    </source>
</evidence>
<comment type="subcellular location">
    <subcellularLocation>
        <location evidence="1">Cytoplasm</location>
    </subcellularLocation>
</comment>
<evidence type="ECO:0000256" key="2">
    <source>
        <dbReference type="ARBA" id="ARBA00007957"/>
    </source>
</evidence>
<evidence type="ECO:0000313" key="9">
    <source>
        <dbReference type="EMBL" id="SIQ35406.1"/>
    </source>
</evidence>
<keyword evidence="8" id="KW-0804">Transcription</keyword>
<sequence length="198" mass="22849">MVNELNRELLSAQLTIVSFCCIIINSSNDYVEVYLQTFRRVSVVLSTEHIIEVMSAQGLRITDQRKTLAKLFGEQSDFLSAKEVYDYMGKKYSGLSFDTVYRNLRVMEELGVLEQIIFEDGAKFKVHCSEVQQHHHHMICLQCQKTHPIEFCPMNLTDIPEHFQVVKHKFEVFGYCEDCQPLMKEEGKVGFVGANGDR</sequence>
<dbReference type="InterPro" id="IPR043135">
    <property type="entry name" value="Fur_C"/>
</dbReference>
<dbReference type="Gene3D" id="1.10.10.10">
    <property type="entry name" value="Winged helix-like DNA-binding domain superfamily/Winged helix DNA-binding domain"/>
    <property type="match status" value="1"/>
</dbReference>
<accession>A0ABY1JKP2</accession>
<gene>
    <name evidence="9" type="ORF">SAMN05421578_101364</name>
</gene>
<dbReference type="Gene3D" id="3.30.1490.190">
    <property type="match status" value="1"/>
</dbReference>
<comment type="caution">
    <text evidence="9">The sequence shown here is derived from an EMBL/GenBank/DDBJ whole genome shotgun (WGS) entry which is preliminary data.</text>
</comment>
<dbReference type="PANTHER" id="PTHR33202:SF1">
    <property type="entry name" value="FERRIC UPTAKE REGULATION PROTEIN"/>
    <property type="match status" value="1"/>
</dbReference>
<evidence type="ECO:0000313" key="10">
    <source>
        <dbReference type="Proteomes" id="UP000186666"/>
    </source>
</evidence>
<dbReference type="PANTHER" id="PTHR33202">
    <property type="entry name" value="ZINC UPTAKE REGULATION PROTEIN"/>
    <property type="match status" value="1"/>
</dbReference>
<dbReference type="InterPro" id="IPR036388">
    <property type="entry name" value="WH-like_DNA-bd_sf"/>
</dbReference>
<dbReference type="EMBL" id="FTNK01000001">
    <property type="protein sequence ID" value="SIQ35406.1"/>
    <property type="molecule type" value="Genomic_DNA"/>
</dbReference>
<name>A0ABY1JKP2_9BACL</name>
<dbReference type="Pfam" id="PF01475">
    <property type="entry name" value="FUR"/>
    <property type="match status" value="1"/>
</dbReference>
<keyword evidence="10" id="KW-1185">Reference proteome</keyword>
<dbReference type="SUPFAM" id="SSF46785">
    <property type="entry name" value="Winged helix' DNA-binding domain"/>
    <property type="match status" value="1"/>
</dbReference>
<evidence type="ECO:0000256" key="4">
    <source>
        <dbReference type="ARBA" id="ARBA00022491"/>
    </source>
</evidence>
<dbReference type="CDD" id="cd07153">
    <property type="entry name" value="Fur_like"/>
    <property type="match status" value="1"/>
</dbReference>
<keyword evidence="5" id="KW-0862">Zinc</keyword>
<evidence type="ECO:0000256" key="1">
    <source>
        <dbReference type="ARBA" id="ARBA00004496"/>
    </source>
</evidence>
<dbReference type="InterPro" id="IPR036390">
    <property type="entry name" value="WH_DNA-bd_sf"/>
</dbReference>
<keyword evidence="6" id="KW-0805">Transcription regulation</keyword>
<protein>
    <submittedName>
        <fullName evidence="9">Fur family transcriptional regulator, zinc uptake regulator</fullName>
    </submittedName>
</protein>
<reference evidence="9 10" key="1">
    <citation type="submission" date="2017-01" db="EMBL/GenBank/DDBJ databases">
        <authorList>
            <person name="Varghese N."/>
            <person name="Submissions S."/>
        </authorList>
    </citation>
    <scope>NUCLEOTIDE SEQUENCE [LARGE SCALE GENOMIC DNA]</scope>
    <source>
        <strain evidence="9 10">ATCC 23464</strain>
    </source>
</reference>
<evidence type="ECO:0000256" key="7">
    <source>
        <dbReference type="ARBA" id="ARBA00023125"/>
    </source>
</evidence>
<evidence type="ECO:0000256" key="8">
    <source>
        <dbReference type="ARBA" id="ARBA00023163"/>
    </source>
</evidence>
<dbReference type="Proteomes" id="UP000186666">
    <property type="component" value="Unassembled WGS sequence"/>
</dbReference>
<proteinExistence type="inferred from homology"/>
<organism evidence="9 10">
    <name type="scientific">Paenibacillus macquariensis</name>
    <dbReference type="NCBI Taxonomy" id="948756"/>
    <lineage>
        <taxon>Bacteria</taxon>
        <taxon>Bacillati</taxon>
        <taxon>Bacillota</taxon>
        <taxon>Bacilli</taxon>
        <taxon>Bacillales</taxon>
        <taxon>Paenibacillaceae</taxon>
        <taxon>Paenibacillus</taxon>
    </lineage>
</organism>
<keyword evidence="4" id="KW-0678">Repressor</keyword>
<dbReference type="InterPro" id="IPR002481">
    <property type="entry name" value="FUR"/>
</dbReference>
<keyword evidence="7" id="KW-0238">DNA-binding</keyword>
<evidence type="ECO:0000256" key="3">
    <source>
        <dbReference type="ARBA" id="ARBA00022490"/>
    </source>
</evidence>
<comment type="similarity">
    <text evidence="2">Belongs to the Fur family.</text>
</comment>
<keyword evidence="3" id="KW-0963">Cytoplasm</keyword>
<evidence type="ECO:0000256" key="5">
    <source>
        <dbReference type="ARBA" id="ARBA00022833"/>
    </source>
</evidence>